<keyword evidence="3" id="KW-1185">Reference proteome</keyword>
<comment type="caution">
    <text evidence="2">The sequence shown here is derived from an EMBL/GenBank/DDBJ whole genome shotgun (WGS) entry which is preliminary data.</text>
</comment>
<protein>
    <submittedName>
        <fullName evidence="2">Nucleoside-diphosphate-sugar epimerase</fullName>
    </submittedName>
</protein>
<proteinExistence type="predicted"/>
<accession>A0A543B0N2</accession>
<dbReference type="Pfam" id="PF01370">
    <property type="entry name" value="Epimerase"/>
    <property type="match status" value="1"/>
</dbReference>
<dbReference type="GO" id="GO:0005737">
    <property type="term" value="C:cytoplasm"/>
    <property type="evidence" value="ECO:0007669"/>
    <property type="project" value="TreeGrafter"/>
</dbReference>
<name>A0A543B0N2_9ACTN</name>
<dbReference type="PANTHER" id="PTHR48079">
    <property type="entry name" value="PROTEIN YEEZ"/>
    <property type="match status" value="1"/>
</dbReference>
<dbReference type="InterPro" id="IPR036291">
    <property type="entry name" value="NAD(P)-bd_dom_sf"/>
</dbReference>
<dbReference type="InParanoid" id="A0A543B0N2"/>
<dbReference type="EMBL" id="VFOW01000001">
    <property type="protein sequence ID" value="TQL78395.1"/>
    <property type="molecule type" value="Genomic_DNA"/>
</dbReference>
<gene>
    <name evidence="2" type="ORF">FB566_3981</name>
</gene>
<dbReference type="Proteomes" id="UP000317043">
    <property type="component" value="Unassembled WGS sequence"/>
</dbReference>
<evidence type="ECO:0000313" key="3">
    <source>
        <dbReference type="Proteomes" id="UP000317043"/>
    </source>
</evidence>
<dbReference type="InterPro" id="IPR051783">
    <property type="entry name" value="NAD(P)-dependent_oxidoreduct"/>
</dbReference>
<dbReference type="GO" id="GO:0004029">
    <property type="term" value="F:aldehyde dehydrogenase (NAD+) activity"/>
    <property type="evidence" value="ECO:0007669"/>
    <property type="project" value="TreeGrafter"/>
</dbReference>
<feature type="domain" description="NAD-dependent epimerase/dehydratase" evidence="1">
    <location>
        <begin position="13"/>
        <end position="215"/>
    </location>
</feature>
<dbReference type="AlphaFoldDB" id="A0A543B0N2"/>
<dbReference type="SUPFAM" id="SSF51735">
    <property type="entry name" value="NAD(P)-binding Rossmann-fold domains"/>
    <property type="match status" value="1"/>
</dbReference>
<dbReference type="InterPro" id="IPR001509">
    <property type="entry name" value="Epimerase_deHydtase"/>
</dbReference>
<sequence>MKVRPVTHHVILGKGQIGSTVAESLARRGDTVRVLSRSGGTDTDSITHHKVDARDRDALLAACRGADVIYNCANPGGYHQWEAEWPPMAEALLAAAEANDAGLVMTGNLYVYAETDRHMTERSALAATTRKGRLRVEMWEEAVARHRAGRLRVTEARASDFFGPGTTQNAMLGERVMRPLLAGGNVQLLGDVDAPHSFTYIPDVANALIRLADDDRSWGRAWHIPTAPAVSQRDMVDGICEIAGRSPARITRMPWWLIINVAGLFQPHLRGLAETRHQWDSPYVMESTEFTETFGDVPTPFDEALGETVEWWRRRIAEQR</sequence>
<organism evidence="2 3">
    <name type="scientific">Stackebrandtia endophytica</name>
    <dbReference type="NCBI Taxonomy" id="1496996"/>
    <lineage>
        <taxon>Bacteria</taxon>
        <taxon>Bacillati</taxon>
        <taxon>Actinomycetota</taxon>
        <taxon>Actinomycetes</taxon>
        <taxon>Glycomycetales</taxon>
        <taxon>Glycomycetaceae</taxon>
        <taxon>Stackebrandtia</taxon>
    </lineage>
</organism>
<evidence type="ECO:0000313" key="2">
    <source>
        <dbReference type="EMBL" id="TQL78395.1"/>
    </source>
</evidence>
<dbReference type="Gene3D" id="3.40.50.720">
    <property type="entry name" value="NAD(P)-binding Rossmann-like Domain"/>
    <property type="match status" value="1"/>
</dbReference>
<evidence type="ECO:0000259" key="1">
    <source>
        <dbReference type="Pfam" id="PF01370"/>
    </source>
</evidence>
<dbReference type="PANTHER" id="PTHR48079:SF6">
    <property type="entry name" value="NAD(P)-BINDING DOMAIN-CONTAINING PROTEIN-RELATED"/>
    <property type="match status" value="1"/>
</dbReference>
<reference evidence="2 3" key="1">
    <citation type="submission" date="2019-06" db="EMBL/GenBank/DDBJ databases">
        <title>Sequencing the genomes of 1000 actinobacteria strains.</title>
        <authorList>
            <person name="Klenk H.-P."/>
        </authorList>
    </citation>
    <scope>NUCLEOTIDE SEQUENCE [LARGE SCALE GENOMIC DNA]</scope>
    <source>
        <strain evidence="2 3">DSM 45928</strain>
    </source>
</reference>